<dbReference type="PANTHER" id="PTHR43283:SF7">
    <property type="entry name" value="BETA-LACTAMASE-RELATED DOMAIN-CONTAINING PROTEIN"/>
    <property type="match status" value="1"/>
</dbReference>
<protein>
    <submittedName>
        <fullName evidence="2">CubicO group peptidase (Beta-lactamase class C family)</fullName>
    </submittedName>
</protein>
<dbReference type="Gene3D" id="3.40.710.10">
    <property type="entry name" value="DD-peptidase/beta-lactamase superfamily"/>
    <property type="match status" value="1"/>
</dbReference>
<evidence type="ECO:0000313" key="3">
    <source>
        <dbReference type="Proteomes" id="UP000557307"/>
    </source>
</evidence>
<feature type="domain" description="Beta-lactamase-related" evidence="1">
    <location>
        <begin position="167"/>
        <end position="436"/>
    </location>
</feature>
<dbReference type="InterPro" id="IPR001466">
    <property type="entry name" value="Beta-lactam-related"/>
</dbReference>
<dbReference type="SUPFAM" id="SSF56601">
    <property type="entry name" value="beta-lactamase/transpeptidase-like"/>
    <property type="match status" value="1"/>
</dbReference>
<name>A0A840U401_9BACT</name>
<proteinExistence type="predicted"/>
<dbReference type="PANTHER" id="PTHR43283">
    <property type="entry name" value="BETA-LACTAMASE-RELATED"/>
    <property type="match status" value="1"/>
</dbReference>
<dbReference type="EMBL" id="JACHGF010000010">
    <property type="protein sequence ID" value="MBB5286569.1"/>
    <property type="molecule type" value="Genomic_DNA"/>
</dbReference>
<dbReference type="InterPro" id="IPR012338">
    <property type="entry name" value="Beta-lactam/transpept-like"/>
</dbReference>
<dbReference type="Proteomes" id="UP000557307">
    <property type="component" value="Unassembled WGS sequence"/>
</dbReference>
<dbReference type="InterPro" id="IPR050789">
    <property type="entry name" value="Diverse_Enzym_Activities"/>
</dbReference>
<dbReference type="Pfam" id="PF00144">
    <property type="entry name" value="Beta-lactamase"/>
    <property type="match status" value="1"/>
</dbReference>
<keyword evidence="3" id="KW-1185">Reference proteome</keyword>
<gene>
    <name evidence="2" type="ORF">HNQ92_004730</name>
</gene>
<evidence type="ECO:0000313" key="2">
    <source>
        <dbReference type="EMBL" id="MBB5286569.1"/>
    </source>
</evidence>
<sequence length="453" mass="51512">MKKRKWLLLFMFCGALFFIGRHTVYMLPVFTAGAAKITCSCYFVGKRTLSSIQSDELSHFPLNMNKIQIDKESESVTASLFGLGQRKAIYREGVGCTLVVEKSEEEIRSQKMSIPLPLPYDPDTLQWPLGNLIDSAVFQEPKYQTIKEVAAKAFLEKNPTKPVNTRAVIIIHHGHIVAEKYADGYTSKQPQLGWSMTKSFSNALIGILVKEGKLKLTNKGLLPPWKNPKDPRYEITLEHLMNMTSGLQWDESYFSWSPVVEMIYTKADMSSFAASFPLQDNPGKKWKYSSGTTNILFEIIKNATGTDYHLFPYKKLFHKIGMSQTMIELDASGKFVGSSFGWATPRDWARFGLLYLNEGVWEGEQILPKEWVKYSRVPSPQAPNSVYASQFWHIGSDAPSEIPADLYYAHGFEDQRVIIIPSRDLVIVRLGQTHFENFEWNDFISSILVALEK</sequence>
<accession>A0A840U401</accession>
<comment type="caution">
    <text evidence="2">The sequence shown here is derived from an EMBL/GenBank/DDBJ whole genome shotgun (WGS) entry which is preliminary data.</text>
</comment>
<reference evidence="2 3" key="1">
    <citation type="submission" date="2020-08" db="EMBL/GenBank/DDBJ databases">
        <title>Genomic Encyclopedia of Type Strains, Phase IV (KMG-IV): sequencing the most valuable type-strain genomes for metagenomic binning, comparative biology and taxonomic classification.</title>
        <authorList>
            <person name="Goeker M."/>
        </authorList>
    </citation>
    <scope>NUCLEOTIDE SEQUENCE [LARGE SCALE GENOMIC DNA]</scope>
    <source>
        <strain evidence="2 3">DSM 105074</strain>
    </source>
</reference>
<dbReference type="AlphaFoldDB" id="A0A840U401"/>
<evidence type="ECO:0000259" key="1">
    <source>
        <dbReference type="Pfam" id="PF00144"/>
    </source>
</evidence>
<organism evidence="2 3">
    <name type="scientific">Rhabdobacter roseus</name>
    <dbReference type="NCBI Taxonomy" id="1655419"/>
    <lineage>
        <taxon>Bacteria</taxon>
        <taxon>Pseudomonadati</taxon>
        <taxon>Bacteroidota</taxon>
        <taxon>Cytophagia</taxon>
        <taxon>Cytophagales</taxon>
        <taxon>Cytophagaceae</taxon>
        <taxon>Rhabdobacter</taxon>
    </lineage>
</organism>